<dbReference type="AlphaFoldDB" id="A0A1G4ISS6"/>
<dbReference type="OrthoDB" id="4061195at2759"/>
<gene>
    <name evidence="1" type="ORF">LAME_0B01156G</name>
</gene>
<organism evidence="1 2">
    <name type="scientific">Lachancea meyersii CBS 8951</name>
    <dbReference type="NCBI Taxonomy" id="1266667"/>
    <lineage>
        <taxon>Eukaryota</taxon>
        <taxon>Fungi</taxon>
        <taxon>Dikarya</taxon>
        <taxon>Ascomycota</taxon>
        <taxon>Saccharomycotina</taxon>
        <taxon>Saccharomycetes</taxon>
        <taxon>Saccharomycetales</taxon>
        <taxon>Saccharomycetaceae</taxon>
        <taxon>Lachancea</taxon>
    </lineage>
</organism>
<evidence type="ECO:0000313" key="2">
    <source>
        <dbReference type="Proteomes" id="UP000191144"/>
    </source>
</evidence>
<name>A0A1G4ISS6_9SACH</name>
<protein>
    <submittedName>
        <fullName evidence="1">LAME_0B01156g1_1</fullName>
    </submittedName>
</protein>
<accession>A0A1G4ISS6</accession>
<dbReference type="Proteomes" id="UP000191144">
    <property type="component" value="Chromosome B"/>
</dbReference>
<reference evidence="2" key="1">
    <citation type="submission" date="2016-03" db="EMBL/GenBank/DDBJ databases">
        <authorList>
            <person name="Devillers Hugo."/>
        </authorList>
    </citation>
    <scope>NUCLEOTIDE SEQUENCE [LARGE SCALE GENOMIC DNA]</scope>
</reference>
<sequence length="679" mass="76506">MLSSSFRFKNALCIRSRVAACWNTTAANAARQVHPISQLSLDLGNQLKVEHNTLAAFNLFKKEVYDVSQNLNDPRFTLQRSFGLNSVLKQLLQASKADLTSSKGSADSNAQLPPNPYEILTVMCQHGLARDLHFQVVFEHLVASNAPQDILGLWVKYLETLTENPRAITYGSHHENNLALASIGYLMLRDKAPHLSELAQILNIGDTPEKIQMSRLRYLIDTLQMDPAVRKIAKNSYSLLLLDFVRTCRPEFEKQLKGLDLVQDVQSLFQNLSTASRLSEQPLSGDIIAAFMIKFTQLKKPQQAIQCFNLIKQTGKVDLSTQNALLVAVANIPVFGRDVREQKAKRIEAVWNTYFTNSSDPIETSSYIALVRALGESRNFQQLQQLWINEIPSALKAEQKLTEEYLLFQSFRKNFSLEGIKGQLPEKIGSLELANQVLRKMTEERLPEAEIDQFYKQQFTDPDAPLKPDSTTLALKMYFNSLYTKDPEFQFFKSISKSKNDVGTSTEIFKKFTEICPEIDTVRSVFKEIETPLGAKKYGYMITAESKAGNIDACEEVFKKFVKETRDMNTITRSILDPIIEAVCEQSIKEKSTALLEKMLVYATFAKKAQKSLTYQAASKVTHTLAQVSKALSGKFTSSEADTIAKLLQDVYAVRNFTPSQRNVDILVQNKVALPKASK</sequence>
<proteinExistence type="predicted"/>
<dbReference type="EMBL" id="LT598478">
    <property type="protein sequence ID" value="SCU79977.1"/>
    <property type="molecule type" value="Genomic_DNA"/>
</dbReference>
<evidence type="ECO:0000313" key="1">
    <source>
        <dbReference type="EMBL" id="SCU79977.1"/>
    </source>
</evidence>
<keyword evidence="2" id="KW-1185">Reference proteome</keyword>